<keyword evidence="1" id="KW-1133">Transmembrane helix</keyword>
<evidence type="ECO:0000313" key="2">
    <source>
        <dbReference type="EMBL" id="MDN3619817.1"/>
    </source>
</evidence>
<dbReference type="AlphaFoldDB" id="A0AAJ1QXV9"/>
<feature type="transmembrane region" description="Helical" evidence="1">
    <location>
        <begin position="7"/>
        <end position="26"/>
    </location>
</feature>
<evidence type="ECO:0000313" key="3">
    <source>
        <dbReference type="Proteomes" id="UP001228636"/>
    </source>
</evidence>
<dbReference type="Proteomes" id="UP001228636">
    <property type="component" value="Unassembled WGS sequence"/>
</dbReference>
<comment type="caution">
    <text evidence="2">The sequence shown here is derived from an EMBL/GenBank/DDBJ whole genome shotgun (WGS) entry which is preliminary data.</text>
</comment>
<protein>
    <submittedName>
        <fullName evidence="2">Uncharacterized protein</fullName>
    </submittedName>
</protein>
<proteinExistence type="predicted"/>
<name>A0AAJ1QXV9_9FLAO</name>
<accession>A0AAJ1QXV9</accession>
<sequence length="57" mass="6508">MKNKIFVIIQSLGLLFFGLNIFFEFIKFENSKVNPIGIVIICVISLLFTLKKKKSTA</sequence>
<organism evidence="2 3">
    <name type="scientific">Polaribacter sejongensis</name>
    <dbReference type="NCBI Taxonomy" id="985043"/>
    <lineage>
        <taxon>Bacteria</taxon>
        <taxon>Pseudomonadati</taxon>
        <taxon>Bacteroidota</taxon>
        <taxon>Flavobacteriia</taxon>
        <taxon>Flavobacteriales</taxon>
        <taxon>Flavobacteriaceae</taxon>
    </lineage>
</organism>
<dbReference type="RefSeq" id="WP_165732482.1">
    <property type="nucleotide sequence ID" value="NZ_CP019336.1"/>
</dbReference>
<gene>
    <name evidence="2" type="ORF">QWY81_10165</name>
</gene>
<keyword evidence="1" id="KW-0472">Membrane</keyword>
<evidence type="ECO:0000256" key="1">
    <source>
        <dbReference type="SAM" id="Phobius"/>
    </source>
</evidence>
<keyword evidence="1" id="KW-0812">Transmembrane</keyword>
<feature type="transmembrane region" description="Helical" evidence="1">
    <location>
        <begin position="32"/>
        <end position="50"/>
    </location>
</feature>
<dbReference type="EMBL" id="JAUFQH010000008">
    <property type="protein sequence ID" value="MDN3619817.1"/>
    <property type="molecule type" value="Genomic_DNA"/>
</dbReference>
<reference evidence="2 3" key="1">
    <citation type="journal article" date="2014" name="Int. J. Syst. Evol. Microbiol.">
        <title>Complete genome sequence of Corynebacterium casei LMG S-19264T (=DSM 44701T), isolated from a smear-ripened cheese.</title>
        <authorList>
            <consortium name="US DOE Joint Genome Institute (JGI-PGF)"/>
            <person name="Walter F."/>
            <person name="Albersmeier A."/>
            <person name="Kalinowski J."/>
            <person name="Ruckert C."/>
        </authorList>
    </citation>
    <scope>NUCLEOTIDE SEQUENCE [LARGE SCALE GENOMIC DNA]</scope>
    <source>
        <strain evidence="2 3">CECT 8670</strain>
    </source>
</reference>